<keyword evidence="1" id="KW-0472">Membrane</keyword>
<accession>W0SKM6</accession>
<protein>
    <submittedName>
        <fullName evidence="2">Uncharacterized protein</fullName>
    </submittedName>
</protein>
<proteinExistence type="predicted"/>
<feature type="transmembrane region" description="Helical" evidence="1">
    <location>
        <begin position="35"/>
        <end position="55"/>
    </location>
</feature>
<dbReference type="EMBL" id="AP012547">
    <property type="protein sequence ID" value="BAO30408.1"/>
    <property type="molecule type" value="Genomic_DNA"/>
</dbReference>
<dbReference type="HOGENOM" id="CLU_2195583_0_0_4"/>
<organism evidence="2 3">
    <name type="scientific">Sulfuritalea hydrogenivorans sk43H</name>
    <dbReference type="NCBI Taxonomy" id="1223802"/>
    <lineage>
        <taxon>Bacteria</taxon>
        <taxon>Pseudomonadati</taxon>
        <taxon>Pseudomonadota</taxon>
        <taxon>Betaproteobacteria</taxon>
        <taxon>Nitrosomonadales</taxon>
        <taxon>Sterolibacteriaceae</taxon>
        <taxon>Sulfuritalea</taxon>
    </lineage>
</organism>
<dbReference type="AlphaFoldDB" id="W0SKM6"/>
<dbReference type="Proteomes" id="UP000031637">
    <property type="component" value="Chromosome"/>
</dbReference>
<feature type="transmembrane region" description="Helical" evidence="1">
    <location>
        <begin position="6"/>
        <end position="23"/>
    </location>
</feature>
<sequence>MLQVLGVLCLVIAAGAFVFYMRTSYVTQGGSQGQVPCVAAAAIQVPLLTMLGLSLLDKTTLPLDLAWWHWLSIWLAETLLVAAAAIWIGNVASRKSQAGRHDRQTLRE</sequence>
<dbReference type="STRING" id="1223802.SUTH_02626"/>
<name>W0SKM6_9PROT</name>
<evidence type="ECO:0000313" key="2">
    <source>
        <dbReference type="EMBL" id="BAO30408.1"/>
    </source>
</evidence>
<evidence type="ECO:0000256" key="1">
    <source>
        <dbReference type="SAM" id="Phobius"/>
    </source>
</evidence>
<feature type="transmembrane region" description="Helical" evidence="1">
    <location>
        <begin position="67"/>
        <end position="88"/>
    </location>
</feature>
<reference evidence="2 3" key="1">
    <citation type="journal article" date="2014" name="Syst. Appl. Microbiol.">
        <title>Complete genomes of freshwater sulfur oxidizers Sulfuricella denitrificans skB26 and Sulfuritalea hydrogenivorans sk43H: genetic insights into the sulfur oxidation pathway of betaproteobacteria.</title>
        <authorList>
            <person name="Watanabe T."/>
            <person name="Kojima H."/>
            <person name="Fukui M."/>
        </authorList>
    </citation>
    <scope>NUCLEOTIDE SEQUENCE [LARGE SCALE GENOMIC DNA]</scope>
    <source>
        <strain evidence="2">DSM22779</strain>
    </source>
</reference>
<keyword evidence="3" id="KW-1185">Reference proteome</keyword>
<keyword evidence="1" id="KW-1133">Transmembrane helix</keyword>
<dbReference type="KEGG" id="shd:SUTH_02626"/>
<gene>
    <name evidence="2" type="ORF">SUTH_02626</name>
</gene>
<evidence type="ECO:0000313" key="3">
    <source>
        <dbReference type="Proteomes" id="UP000031637"/>
    </source>
</evidence>
<keyword evidence="1" id="KW-0812">Transmembrane</keyword>